<feature type="region of interest" description="Disordered" evidence="2">
    <location>
        <begin position="652"/>
        <end position="686"/>
    </location>
</feature>
<feature type="compositionally biased region" description="Low complexity" evidence="2">
    <location>
        <begin position="333"/>
        <end position="343"/>
    </location>
</feature>
<evidence type="ECO:0000256" key="1">
    <source>
        <dbReference type="SAM" id="Coils"/>
    </source>
</evidence>
<dbReference type="PROSITE" id="PS50927">
    <property type="entry name" value="BULB_LECTIN"/>
    <property type="match status" value="1"/>
</dbReference>
<dbReference type="EMBL" id="CP078145">
    <property type="protein sequence ID" value="QXN94667.1"/>
    <property type="molecule type" value="Genomic_DNA"/>
</dbReference>
<feature type="compositionally biased region" description="Basic and acidic residues" evidence="2">
    <location>
        <begin position="473"/>
        <end position="489"/>
    </location>
</feature>
<reference evidence="4 5" key="1">
    <citation type="submission" date="2021-07" db="EMBL/GenBank/DDBJ databases">
        <title>Whole Genome Sequence of Nocardia Iowensis.</title>
        <authorList>
            <person name="Lamm A."/>
            <person name="Collins-Fairclough A.M."/>
            <person name="Bunk B."/>
            <person name="Sproer C."/>
        </authorList>
    </citation>
    <scope>NUCLEOTIDE SEQUENCE [LARGE SCALE GENOMIC DNA]</scope>
    <source>
        <strain evidence="4 5">NRRL 5646</strain>
    </source>
</reference>
<feature type="region of interest" description="Disordered" evidence="2">
    <location>
        <begin position="396"/>
        <end position="418"/>
    </location>
</feature>
<feature type="compositionally biased region" description="Low complexity" evidence="2">
    <location>
        <begin position="658"/>
        <end position="670"/>
    </location>
</feature>
<evidence type="ECO:0000259" key="3">
    <source>
        <dbReference type="PROSITE" id="PS50927"/>
    </source>
</evidence>
<feature type="coiled-coil region" evidence="1">
    <location>
        <begin position="215"/>
        <end position="245"/>
    </location>
</feature>
<protein>
    <recommendedName>
        <fullName evidence="3">Bulb-type lectin domain-containing protein</fullName>
    </recommendedName>
</protein>
<feature type="domain" description="Bulb-type lectin" evidence="3">
    <location>
        <begin position="32"/>
        <end position="146"/>
    </location>
</feature>
<feature type="compositionally biased region" description="Pro residues" evidence="2">
    <location>
        <begin position="522"/>
        <end position="532"/>
    </location>
</feature>
<dbReference type="RefSeq" id="WP_218477307.1">
    <property type="nucleotide sequence ID" value="NZ_BAABJN010000015.1"/>
</dbReference>
<feature type="compositionally biased region" description="Low complexity" evidence="2">
    <location>
        <begin position="510"/>
        <end position="521"/>
    </location>
</feature>
<sequence length="686" mass="71483">MTVPLPLATVFNPLPPAVNKWIADHLLPKVKTDTLYVGSTLEPGESLHSQDGKYELRMKPDGDLELTADSRRVWSSETAVPTGGKLVGAQVDADGSLKVFAVVNGTKTALFSLPLGYSNGHHVTLTDAGRMTLFDRDDQLLASDLLGADVGPHFMLVVIHPPDGASRGLIAAVNAMREWCQLTLDLCGHPAEIKSFKKELLRRGLPVDTQSAKTISEYNAKLQRIEEYKREMRAANDKIGDIAGQATELVSRTRNDINNDINSLKEFLKNVKMWSNASPVIAAALAADKKDHNSPALSAATESIILQKMFVTAESIENRIKGVTEWVAKVEPEVTPTTTIPSDGGSGGGGNGGGNGSGGDTGGTSSTGLGGGSGDLFGTGLDGLSGTGLDGLSGTGLDGLSGTGPGGYQVGAGDDPNASRVSRLLDRVEQDLANNMSANPSRSAAGAADGLAQQMMLSQLASSMMNRNSPVNRMDRPTPRQDDPPRDDSAPTSPSPAPSMPQDTPPAAPPADTIATAAPPADSGPPSPPPSNKPVDMKLPDGTTQKTSSVVAEAVQKEWNNPNGGNAQDAYAGTPGQKSPENWLQIGPEEVDTGDVVTWGERSAVVVEKEGSLYLVAHQKLLKLDDVNNPPDDGHGAYGDFVAYFRPVGAQLDKSGDADTAAASPAMAPSAGPPPAVPARADRSQA</sequence>
<feature type="region of interest" description="Disordered" evidence="2">
    <location>
        <begin position="332"/>
        <end position="374"/>
    </location>
</feature>
<feature type="compositionally biased region" description="Pro residues" evidence="2">
    <location>
        <begin position="493"/>
        <end position="509"/>
    </location>
</feature>
<feature type="compositionally biased region" description="Gly residues" evidence="2">
    <location>
        <begin position="344"/>
        <end position="362"/>
    </location>
</feature>
<feature type="compositionally biased region" description="Gly residues" evidence="2">
    <location>
        <begin position="396"/>
        <end position="410"/>
    </location>
</feature>
<gene>
    <name evidence="4" type="ORF">KV110_17395</name>
</gene>
<proteinExistence type="predicted"/>
<dbReference type="Proteomes" id="UP000694257">
    <property type="component" value="Chromosome"/>
</dbReference>
<evidence type="ECO:0000256" key="2">
    <source>
        <dbReference type="SAM" id="MobiDB-lite"/>
    </source>
</evidence>
<accession>A0ABX8S0Q4</accession>
<keyword evidence="1" id="KW-0175">Coiled coil</keyword>
<evidence type="ECO:0000313" key="5">
    <source>
        <dbReference type="Proteomes" id="UP000694257"/>
    </source>
</evidence>
<name>A0ABX8S0Q4_NOCIO</name>
<feature type="region of interest" description="Disordered" evidence="2">
    <location>
        <begin position="467"/>
        <end position="584"/>
    </location>
</feature>
<evidence type="ECO:0000313" key="4">
    <source>
        <dbReference type="EMBL" id="QXN94667.1"/>
    </source>
</evidence>
<keyword evidence="5" id="KW-1185">Reference proteome</keyword>
<organism evidence="4 5">
    <name type="scientific">Nocardia iowensis</name>
    <dbReference type="NCBI Taxonomy" id="204891"/>
    <lineage>
        <taxon>Bacteria</taxon>
        <taxon>Bacillati</taxon>
        <taxon>Actinomycetota</taxon>
        <taxon>Actinomycetes</taxon>
        <taxon>Mycobacteriales</taxon>
        <taxon>Nocardiaceae</taxon>
        <taxon>Nocardia</taxon>
    </lineage>
</organism>
<dbReference type="InterPro" id="IPR001480">
    <property type="entry name" value="Bulb-type_lectin_dom"/>
</dbReference>